<comment type="subcellular location">
    <subcellularLocation>
        <location evidence="1">Cell membrane</location>
        <topology evidence="1">Multi-pass membrane protein</topology>
    </subcellularLocation>
</comment>
<dbReference type="GO" id="GO:0008610">
    <property type="term" value="P:lipid biosynthetic process"/>
    <property type="evidence" value="ECO:0007669"/>
    <property type="project" value="UniProtKB-ARBA"/>
</dbReference>
<dbReference type="Proteomes" id="UP001596312">
    <property type="component" value="Unassembled WGS sequence"/>
</dbReference>
<keyword evidence="7 8" id="KW-0472">Membrane</keyword>
<reference evidence="9 10" key="1">
    <citation type="journal article" date="2019" name="Int. J. Syst. Evol. Microbiol.">
        <title>The Global Catalogue of Microorganisms (GCM) 10K type strain sequencing project: providing services to taxonomists for standard genome sequencing and annotation.</title>
        <authorList>
            <consortium name="The Broad Institute Genomics Platform"/>
            <consortium name="The Broad Institute Genome Sequencing Center for Infectious Disease"/>
            <person name="Wu L."/>
            <person name="Ma J."/>
        </authorList>
    </citation>
    <scope>NUCLEOTIDE SEQUENCE [LARGE SCALE GENOMIC DNA]</scope>
    <source>
        <strain evidence="9 10">CGMCC 1.3240</strain>
    </source>
</reference>
<dbReference type="PANTHER" id="PTHR33908">
    <property type="entry name" value="MANNOSYLTRANSFERASE YKCB-RELATED"/>
    <property type="match status" value="1"/>
</dbReference>
<feature type="transmembrane region" description="Helical" evidence="8">
    <location>
        <begin position="422"/>
        <end position="442"/>
    </location>
</feature>
<keyword evidence="6 8" id="KW-1133">Transmembrane helix</keyword>
<organism evidence="9 10">
    <name type="scientific">Halalkalicoccus tibetensis</name>
    <dbReference type="NCBI Taxonomy" id="175632"/>
    <lineage>
        <taxon>Archaea</taxon>
        <taxon>Methanobacteriati</taxon>
        <taxon>Methanobacteriota</taxon>
        <taxon>Stenosarchaea group</taxon>
        <taxon>Halobacteria</taxon>
        <taxon>Halobacteriales</taxon>
        <taxon>Halococcaceae</taxon>
        <taxon>Halalkalicoccus</taxon>
    </lineage>
</organism>
<evidence type="ECO:0000256" key="3">
    <source>
        <dbReference type="ARBA" id="ARBA00022676"/>
    </source>
</evidence>
<feature type="transmembrane region" description="Helical" evidence="8">
    <location>
        <begin position="69"/>
        <end position="90"/>
    </location>
</feature>
<feature type="transmembrane region" description="Helical" evidence="8">
    <location>
        <begin position="167"/>
        <end position="183"/>
    </location>
</feature>
<accession>A0ABD5V2L2</accession>
<feature type="transmembrane region" description="Helical" evidence="8">
    <location>
        <begin position="241"/>
        <end position="257"/>
    </location>
</feature>
<sequence>MAQDRLGKAAAIFLFVSLSLATIIAHQSPATGYELTIYTGTPVGYWVFFGAVLLVGTILAVWDIQRRLALSALGIAITTFVLLPVIRGYYMLGQRDSLTHLGRVRDTLAGSPISEGFLYPNYPIFSAVFVRVTGLPENQVLLLATAALILPSLAFIPLLVREIDPSRMTVVASAVIAVGLLPLNPFNVFLWPHPSAQIVFFAAIPLYAFLRIFRGQGRLTYSVLFGVSLLSVLYFHPQQALNVFFVTGAMTVGIFAAKRHSVLPELYRAPVSVFAAVGAFVWLRVTSIPRFEDVFASTIVTILIAGSSDGHRESGSIFESLEALGVSFELFALSIVGKYLPLVVPAAVAIYIGFRTRRRPELALLAVGGLFVVPFVAYFMVAGNVNQWGRYVAFLALLFCVFAAVGLGAMYRHLAARKGIPVANIAIAVLLCLSLAASVPVMQPSPLTQQGNTQVSNGMYSGYESMINHTDRATPIYDTRSPPDRYVQAIDEVSQDRVRYETPDRFNNHNLPGFVERDSYLAINEGDIRQDVELYDGFRYSEADFEYLSQDPDIHKVQDGDVELYQVDSRDDSTPTDEP</sequence>
<dbReference type="AlphaFoldDB" id="A0ABD5V2L2"/>
<keyword evidence="10" id="KW-1185">Reference proteome</keyword>
<feature type="transmembrane region" description="Helical" evidence="8">
    <location>
        <begin position="44"/>
        <end position="62"/>
    </location>
</feature>
<feature type="transmembrane region" description="Helical" evidence="8">
    <location>
        <begin position="330"/>
        <end position="350"/>
    </location>
</feature>
<evidence type="ECO:0000256" key="5">
    <source>
        <dbReference type="ARBA" id="ARBA00022692"/>
    </source>
</evidence>
<evidence type="ECO:0000256" key="7">
    <source>
        <dbReference type="ARBA" id="ARBA00023136"/>
    </source>
</evidence>
<keyword evidence="2" id="KW-1003">Cell membrane</keyword>
<evidence type="ECO:0000256" key="6">
    <source>
        <dbReference type="ARBA" id="ARBA00022989"/>
    </source>
</evidence>
<dbReference type="RefSeq" id="WP_340604301.1">
    <property type="nucleotide sequence ID" value="NZ_JBBMXV010000003.1"/>
</dbReference>
<keyword evidence="3" id="KW-0328">Glycosyltransferase</keyword>
<protein>
    <submittedName>
        <fullName evidence="9">Uncharacterized protein</fullName>
    </submittedName>
</protein>
<evidence type="ECO:0000313" key="10">
    <source>
        <dbReference type="Proteomes" id="UP001596312"/>
    </source>
</evidence>
<dbReference type="InterPro" id="IPR050297">
    <property type="entry name" value="LipidA_mod_glycosyltrf_83"/>
</dbReference>
<proteinExistence type="predicted"/>
<evidence type="ECO:0000313" key="9">
    <source>
        <dbReference type="EMBL" id="MFC6905773.1"/>
    </source>
</evidence>
<dbReference type="GO" id="GO:0005886">
    <property type="term" value="C:plasma membrane"/>
    <property type="evidence" value="ECO:0007669"/>
    <property type="project" value="UniProtKB-SubCell"/>
</dbReference>
<dbReference type="GO" id="GO:0016757">
    <property type="term" value="F:glycosyltransferase activity"/>
    <property type="evidence" value="ECO:0007669"/>
    <property type="project" value="UniProtKB-KW"/>
</dbReference>
<evidence type="ECO:0000256" key="2">
    <source>
        <dbReference type="ARBA" id="ARBA00022475"/>
    </source>
</evidence>
<evidence type="ECO:0000256" key="1">
    <source>
        <dbReference type="ARBA" id="ARBA00004651"/>
    </source>
</evidence>
<feature type="transmembrane region" description="Helical" evidence="8">
    <location>
        <begin position="195"/>
        <end position="212"/>
    </location>
</feature>
<feature type="transmembrane region" description="Helical" evidence="8">
    <location>
        <begin position="388"/>
        <end position="410"/>
    </location>
</feature>
<name>A0ABD5V2L2_9EURY</name>
<dbReference type="PANTHER" id="PTHR33908:SF3">
    <property type="entry name" value="UNDECAPRENYL PHOSPHATE-ALPHA-4-AMINO-4-DEOXY-L-ARABINOSE ARABINOSYL TRANSFERASE"/>
    <property type="match status" value="1"/>
</dbReference>
<comment type="caution">
    <text evidence="9">The sequence shown here is derived from an EMBL/GenBank/DDBJ whole genome shotgun (WGS) entry which is preliminary data.</text>
</comment>
<keyword evidence="5 8" id="KW-0812">Transmembrane</keyword>
<feature type="transmembrane region" description="Helical" evidence="8">
    <location>
        <begin position="362"/>
        <end position="382"/>
    </location>
</feature>
<feature type="transmembrane region" description="Helical" evidence="8">
    <location>
        <begin position="266"/>
        <end position="285"/>
    </location>
</feature>
<dbReference type="EMBL" id="JBHSXQ010000003">
    <property type="protein sequence ID" value="MFC6905773.1"/>
    <property type="molecule type" value="Genomic_DNA"/>
</dbReference>
<evidence type="ECO:0000256" key="4">
    <source>
        <dbReference type="ARBA" id="ARBA00022679"/>
    </source>
</evidence>
<keyword evidence="4" id="KW-0808">Transferase</keyword>
<feature type="transmembrane region" description="Helical" evidence="8">
    <location>
        <begin position="140"/>
        <end position="160"/>
    </location>
</feature>
<evidence type="ECO:0000256" key="8">
    <source>
        <dbReference type="SAM" id="Phobius"/>
    </source>
</evidence>
<gene>
    <name evidence="9" type="ORF">ACFQGH_11260</name>
</gene>